<dbReference type="Proteomes" id="UP000247586">
    <property type="component" value="Chromosome"/>
</dbReference>
<proteinExistence type="predicted"/>
<keyword evidence="2" id="KW-0238">DNA-binding</keyword>
<reference evidence="6" key="3">
    <citation type="submission" date="2020-03" db="EMBL/GenBank/DDBJ databases">
        <title>Sequencing and Assembly of Multiple Reported Metal-Biooxidizing Members of the Extremely Thermoacidophilic Archaeal Family Sulfolobaceae.</title>
        <authorList>
            <person name="Counts J.A."/>
            <person name="Kelly R.M."/>
        </authorList>
    </citation>
    <scope>NUCLEOTIDE SEQUENCE [LARGE SCALE GENOMIC DNA]</scope>
    <source>
        <strain evidence="6">HO1-1</strain>
    </source>
</reference>
<gene>
    <name evidence="5" type="ORF">DFR87_05620</name>
</gene>
<dbReference type="OrthoDB" id="34034at2157"/>
<evidence type="ECO:0000256" key="3">
    <source>
        <dbReference type="ARBA" id="ARBA00023163"/>
    </source>
</evidence>
<evidence type="ECO:0000256" key="1">
    <source>
        <dbReference type="ARBA" id="ARBA00023015"/>
    </source>
</evidence>
<feature type="domain" description="HTH arsR-type" evidence="4">
    <location>
        <begin position="3"/>
        <end position="98"/>
    </location>
</feature>
<dbReference type="CDD" id="cd00090">
    <property type="entry name" value="HTH_ARSR"/>
    <property type="match status" value="1"/>
</dbReference>
<dbReference type="InterPro" id="IPR051011">
    <property type="entry name" value="Metal_resp_trans_reg"/>
</dbReference>
<dbReference type="SUPFAM" id="SSF46785">
    <property type="entry name" value="Winged helix' DNA-binding domain"/>
    <property type="match status" value="1"/>
</dbReference>
<dbReference type="GO" id="GO:0003677">
    <property type="term" value="F:DNA binding"/>
    <property type="evidence" value="ECO:0007669"/>
    <property type="project" value="UniProtKB-KW"/>
</dbReference>
<dbReference type="SMART" id="SM00418">
    <property type="entry name" value="HTH_ARSR"/>
    <property type="match status" value="1"/>
</dbReference>
<dbReference type="GeneID" id="36834800"/>
<evidence type="ECO:0000259" key="4">
    <source>
        <dbReference type="PROSITE" id="PS50987"/>
    </source>
</evidence>
<dbReference type="PANTHER" id="PTHR43132">
    <property type="entry name" value="ARSENICAL RESISTANCE OPERON REPRESSOR ARSR-RELATED"/>
    <property type="match status" value="1"/>
</dbReference>
<dbReference type="InterPro" id="IPR036390">
    <property type="entry name" value="WH_DNA-bd_sf"/>
</dbReference>
<dbReference type="RefSeq" id="WP_054836447.1">
    <property type="nucleotide sequence ID" value="NZ_BBBA01000004.1"/>
</dbReference>
<protein>
    <submittedName>
        <fullName evidence="5">Transcriptional regulator</fullName>
    </submittedName>
</protein>
<evidence type="ECO:0000313" key="5">
    <source>
        <dbReference type="EMBL" id="AWS00579.1"/>
    </source>
</evidence>
<dbReference type="PROSITE" id="PS50987">
    <property type="entry name" value="HTH_ARSR_2"/>
    <property type="match status" value="1"/>
</dbReference>
<dbReference type="InterPro" id="IPR011991">
    <property type="entry name" value="ArsR-like_HTH"/>
</dbReference>
<sequence>MELVVSDLEDIIKVTEALSSITRINIMRLVSEGEKSITELSEELHMTKGNVSSQVALLESSGLVEIRYTEGNKGLKKLVKAKYTKIVISLTHNNSLEET</sequence>
<dbReference type="EMBL" id="CP029287">
    <property type="protein sequence ID" value="AWS00579.1"/>
    <property type="molecule type" value="Genomic_DNA"/>
</dbReference>
<dbReference type="STRING" id="1293036.GCA_001315825_01015"/>
<keyword evidence="6" id="KW-1185">Reference proteome</keyword>
<evidence type="ECO:0000313" key="6">
    <source>
        <dbReference type="Proteomes" id="UP000247586"/>
    </source>
</evidence>
<dbReference type="PANTHER" id="PTHR43132:SF2">
    <property type="entry name" value="ARSENICAL RESISTANCE OPERON REPRESSOR ARSR-RELATED"/>
    <property type="match status" value="1"/>
</dbReference>
<dbReference type="KEGG" id="mhk:DFR87_05620"/>
<name>A0A2U9IWX2_9CREN</name>
<accession>A0A2U9IWX2</accession>
<dbReference type="InterPro" id="IPR001845">
    <property type="entry name" value="HTH_ArsR_DNA-bd_dom"/>
</dbReference>
<reference evidence="6" key="2">
    <citation type="submission" date="2020-03" db="EMBL/GenBank/DDBJ databases">
        <title>Complete Genome Sequences of Extremely Thermoacidophilic, Metal-Mobilizing Type-Strain Members of the Archaeal Family Sulfolobaceae: Acidianus brierleyi DSM-1651T, Acidianus sulfidivorans DSM-18786T, Metallosphaera hakonensis DSM-7519T, and Metallosphaera prunae DSM-10039T.</title>
        <authorList>
            <person name="Counts J.A."/>
            <person name="Kelly R.M."/>
        </authorList>
    </citation>
    <scope>NUCLEOTIDE SEQUENCE [LARGE SCALE GENOMIC DNA]</scope>
    <source>
        <strain evidence="6">HO1-1</strain>
    </source>
</reference>
<organism evidence="5 6">
    <name type="scientific">Metallosphaera hakonensis JCM 8857 = DSM 7519</name>
    <dbReference type="NCBI Taxonomy" id="1293036"/>
    <lineage>
        <taxon>Archaea</taxon>
        <taxon>Thermoproteota</taxon>
        <taxon>Thermoprotei</taxon>
        <taxon>Sulfolobales</taxon>
        <taxon>Sulfolobaceae</taxon>
        <taxon>Metallosphaera</taxon>
    </lineage>
</organism>
<keyword evidence="1" id="KW-0805">Transcription regulation</keyword>
<dbReference type="GO" id="GO:0003700">
    <property type="term" value="F:DNA-binding transcription factor activity"/>
    <property type="evidence" value="ECO:0007669"/>
    <property type="project" value="InterPro"/>
</dbReference>
<dbReference type="Pfam" id="PF01022">
    <property type="entry name" value="HTH_5"/>
    <property type="match status" value="1"/>
</dbReference>
<dbReference type="InterPro" id="IPR036388">
    <property type="entry name" value="WH-like_DNA-bd_sf"/>
</dbReference>
<evidence type="ECO:0000256" key="2">
    <source>
        <dbReference type="ARBA" id="ARBA00023125"/>
    </source>
</evidence>
<reference evidence="5 6" key="1">
    <citation type="submission" date="2018-05" db="EMBL/GenBank/DDBJ databases">
        <title>Complete Genome Sequences of Extremely Thermoacidophilic, Metal-Mobilizing Type-Strain Members of the Archaeal Family Sulfolobaceae: Acidianus brierleyi DSM-1651T, Acidianus sulfidivorans DSM-18786T, Metallosphaera hakonensis DSM-7519T, and Metallosphaera prunae DSM-10039T.</title>
        <authorList>
            <person name="Counts J.A."/>
            <person name="Kelly R.M."/>
        </authorList>
    </citation>
    <scope>NUCLEOTIDE SEQUENCE [LARGE SCALE GENOMIC DNA]</scope>
    <source>
        <strain evidence="5 6">HO1-1</strain>
    </source>
</reference>
<keyword evidence="3" id="KW-0804">Transcription</keyword>
<dbReference type="AlphaFoldDB" id="A0A2U9IWX2"/>
<dbReference type="Gene3D" id="1.10.10.10">
    <property type="entry name" value="Winged helix-like DNA-binding domain superfamily/Winged helix DNA-binding domain"/>
    <property type="match status" value="1"/>
</dbReference>